<evidence type="ECO:0000313" key="4">
    <source>
        <dbReference type="EMBL" id="TNJ66107.1"/>
    </source>
</evidence>
<dbReference type="InterPro" id="IPR017850">
    <property type="entry name" value="Alkaline_phosphatase_core_sf"/>
</dbReference>
<reference evidence="4 5" key="1">
    <citation type="submission" date="2019-05" db="EMBL/GenBank/DDBJ databases">
        <title>We sequenced the genome of Paenibacillus hemerocallicola KCTC 33185 for further insight into its adaptation and study the phylogeny of Paenibacillus.</title>
        <authorList>
            <person name="Narsing Rao M.P."/>
        </authorList>
    </citation>
    <scope>NUCLEOTIDE SEQUENCE [LARGE SCALE GENOMIC DNA]</scope>
    <source>
        <strain evidence="4 5">KCTC 33185</strain>
    </source>
</reference>
<dbReference type="RefSeq" id="WP_139602415.1">
    <property type="nucleotide sequence ID" value="NZ_VDCQ01000013.1"/>
</dbReference>
<organism evidence="4 5">
    <name type="scientific">Paenibacillus hemerocallicola</name>
    <dbReference type="NCBI Taxonomy" id="1172614"/>
    <lineage>
        <taxon>Bacteria</taxon>
        <taxon>Bacillati</taxon>
        <taxon>Bacillota</taxon>
        <taxon>Bacilli</taxon>
        <taxon>Bacillales</taxon>
        <taxon>Paenibacillaceae</taxon>
        <taxon>Paenibacillus</taxon>
    </lineage>
</organism>
<evidence type="ECO:0000256" key="1">
    <source>
        <dbReference type="ARBA" id="ARBA00022723"/>
    </source>
</evidence>
<feature type="domain" description="Sulfatase N-terminal" evidence="3">
    <location>
        <begin position="8"/>
        <end position="346"/>
    </location>
</feature>
<gene>
    <name evidence="4" type="ORF">FE784_11860</name>
</gene>
<keyword evidence="1" id="KW-0479">Metal-binding</keyword>
<accession>A0A5C4TC96</accession>
<evidence type="ECO:0000256" key="2">
    <source>
        <dbReference type="ARBA" id="ARBA00022801"/>
    </source>
</evidence>
<name>A0A5C4TC96_9BACL</name>
<dbReference type="GO" id="GO:0005737">
    <property type="term" value="C:cytoplasm"/>
    <property type="evidence" value="ECO:0007669"/>
    <property type="project" value="TreeGrafter"/>
</dbReference>
<dbReference type="GO" id="GO:0008484">
    <property type="term" value="F:sulfuric ester hydrolase activity"/>
    <property type="evidence" value="ECO:0007669"/>
    <property type="project" value="TreeGrafter"/>
</dbReference>
<sequence length="458" mass="51358">MTSHTPLNILFIMSDQHNARALGCYGNGEVQTPHLDRLASEGVRFGQAFCQTGQCSPSRYSILTGRFSRTHGLYANGNHENPDVPTVVETFKAAGYATATIGKHHLSMDRIPDRHGFDTVIDERDFSSFIQAESAPVYHRDGHWLPDFIHPGRSRVGRSHAGNAHHPSGYFAAETIAFLRRNRDKPFCVWCSFPDPHTPIAPSEPWASMYEPDKLTLAPNVDYAFDYETPGLKQTQSKSGQFNEAYHRACLAYYYGSVSQIDYNIGLILDQLDRLGLSEKTLVVYTSDHGEMMGEHGAWTKGFLGYDATLRVPLIVRLPDAFPAGVEREELVCLIDLAPTLLETAGLVGPSGQQGTSLAPLLTGRTEPWRDVIFSEIGEPRHHVTLTARSQSRKYVRFDRLTDGQVQTKYEQFFNLHLDPWEMRNEIENPLYGREIAALRQKLADWEAITPAAPLPTQ</sequence>
<dbReference type="GO" id="GO:0046872">
    <property type="term" value="F:metal ion binding"/>
    <property type="evidence" value="ECO:0007669"/>
    <property type="project" value="UniProtKB-KW"/>
</dbReference>
<comment type="caution">
    <text evidence="4">The sequence shown here is derived from an EMBL/GenBank/DDBJ whole genome shotgun (WGS) entry which is preliminary data.</text>
</comment>
<dbReference type="PANTHER" id="PTHR45953:SF1">
    <property type="entry name" value="IDURONATE 2-SULFATASE"/>
    <property type="match status" value="1"/>
</dbReference>
<dbReference type="Gene3D" id="3.40.720.10">
    <property type="entry name" value="Alkaline Phosphatase, subunit A"/>
    <property type="match status" value="1"/>
</dbReference>
<evidence type="ECO:0000313" key="5">
    <source>
        <dbReference type="Proteomes" id="UP000307943"/>
    </source>
</evidence>
<dbReference type="EMBL" id="VDCQ01000013">
    <property type="protein sequence ID" value="TNJ66107.1"/>
    <property type="molecule type" value="Genomic_DNA"/>
</dbReference>
<keyword evidence="2" id="KW-0378">Hydrolase</keyword>
<dbReference type="InterPro" id="IPR000917">
    <property type="entry name" value="Sulfatase_N"/>
</dbReference>
<dbReference type="PANTHER" id="PTHR45953">
    <property type="entry name" value="IDURONATE 2-SULFATASE"/>
    <property type="match status" value="1"/>
</dbReference>
<proteinExistence type="predicted"/>
<dbReference type="SUPFAM" id="SSF53649">
    <property type="entry name" value="Alkaline phosphatase-like"/>
    <property type="match status" value="1"/>
</dbReference>
<dbReference type="OrthoDB" id="279611at2"/>
<dbReference type="Proteomes" id="UP000307943">
    <property type="component" value="Unassembled WGS sequence"/>
</dbReference>
<protein>
    <recommendedName>
        <fullName evidence="3">Sulfatase N-terminal domain-containing protein</fullName>
    </recommendedName>
</protein>
<evidence type="ECO:0000259" key="3">
    <source>
        <dbReference type="Pfam" id="PF00884"/>
    </source>
</evidence>
<keyword evidence="5" id="KW-1185">Reference proteome</keyword>
<dbReference type="AlphaFoldDB" id="A0A5C4TC96"/>
<dbReference type="Pfam" id="PF00884">
    <property type="entry name" value="Sulfatase"/>
    <property type="match status" value="1"/>
</dbReference>